<proteinExistence type="inferred from homology"/>
<dbReference type="InterPro" id="IPR002575">
    <property type="entry name" value="Aminoglycoside_PTrfase"/>
</dbReference>
<dbReference type="AlphaFoldDB" id="S3DZI2"/>
<protein>
    <recommendedName>
        <fullName evidence="3">Altered inheritance of mitochondria protein 9, mitochondrial</fullName>
    </recommendedName>
    <alternativeName>
        <fullName evidence="6">Found in mitochondrial proteome protein 29</fullName>
    </alternativeName>
</protein>
<keyword evidence="8" id="KW-0808">Transferase</keyword>
<evidence type="ECO:0000313" key="8">
    <source>
        <dbReference type="EMBL" id="EPE31723.1"/>
    </source>
</evidence>
<evidence type="ECO:0000259" key="7">
    <source>
        <dbReference type="Pfam" id="PF01636"/>
    </source>
</evidence>
<evidence type="ECO:0000256" key="1">
    <source>
        <dbReference type="ARBA" id="ARBA00004173"/>
    </source>
</evidence>
<dbReference type="Gene3D" id="3.90.1200.10">
    <property type="match status" value="1"/>
</dbReference>
<comment type="similarity">
    <text evidence="2">Belongs to the AIM9 family.</text>
</comment>
<dbReference type="Proteomes" id="UP000016922">
    <property type="component" value="Unassembled WGS sequence"/>
</dbReference>
<feature type="domain" description="Aminoglycoside phosphotransferase" evidence="7">
    <location>
        <begin position="210"/>
        <end position="279"/>
    </location>
</feature>
<evidence type="ECO:0000256" key="3">
    <source>
        <dbReference type="ARBA" id="ARBA00016197"/>
    </source>
</evidence>
<evidence type="ECO:0000256" key="5">
    <source>
        <dbReference type="ARBA" id="ARBA00023128"/>
    </source>
</evidence>
<sequence>MYNKAFLLTMENGTQVVAKVPNPNAGLAHFTTASEVATMDFALNVCKTPSPKVLAWSSKASENPVGAEYIIMEKIEGKPLSVYWKSMPIDEKTTIVRTLARYQQAWMSHTFKQYGSLYYSNDVPTSPGQPTFSYLKRINESSSLEIQDKRFAVGPTVCRQTIDYGRAGVNFYRTPWNTLEGYCISIGDREIACVKAVDPIPKPFVTLAGRYIPTREKKLAALEAYLKLIKFLLPTDSTITTSHIWHSDLHLENIFVNPDDPTEIVGILDWQSSSLSPLYENSASPALLDYEGPRLKGIERPEFPKHLDELDKAEHDRAFDNWMDMTLAAYYRTLIHYTNKPLYRAMEFQETLSFRLLTYARNILIDGELVYLDIVTDELQKTWATLPGVQKLGNPPFPFTFSQEELDAHKKDYEDMAEGMKGLSEIQQCMRGFFPTDITVAHEDYEMARQTARECKEKVLESFARNEVEREAVRVWWPYD</sequence>
<keyword evidence="9" id="KW-1185">Reference proteome</keyword>
<evidence type="ECO:0000313" key="9">
    <source>
        <dbReference type="Proteomes" id="UP000016922"/>
    </source>
</evidence>
<dbReference type="InterPro" id="IPR051035">
    <property type="entry name" value="Mito_inheritance_9"/>
</dbReference>
<dbReference type="GeneID" id="19471520"/>
<dbReference type="KEGG" id="glz:GLAREA_12479"/>
<dbReference type="eggNOG" id="ENOG502SHU0">
    <property type="taxonomic scope" value="Eukaryota"/>
</dbReference>
<dbReference type="InterPro" id="IPR011009">
    <property type="entry name" value="Kinase-like_dom_sf"/>
</dbReference>
<dbReference type="Pfam" id="PF01636">
    <property type="entry name" value="APH"/>
    <property type="match status" value="1"/>
</dbReference>
<accession>S3DZI2</accession>
<organism evidence="8 9">
    <name type="scientific">Glarea lozoyensis (strain ATCC 20868 / MF5171)</name>
    <dbReference type="NCBI Taxonomy" id="1116229"/>
    <lineage>
        <taxon>Eukaryota</taxon>
        <taxon>Fungi</taxon>
        <taxon>Dikarya</taxon>
        <taxon>Ascomycota</taxon>
        <taxon>Pezizomycotina</taxon>
        <taxon>Leotiomycetes</taxon>
        <taxon>Helotiales</taxon>
        <taxon>Helotiaceae</taxon>
        <taxon>Glarea</taxon>
    </lineage>
</organism>
<dbReference type="PANTHER" id="PTHR36091:SF1">
    <property type="entry name" value="ALTERED INHERITANCE OF MITOCHONDRIA PROTEIN 9, MITOCHONDRIAL"/>
    <property type="match status" value="1"/>
</dbReference>
<dbReference type="PANTHER" id="PTHR36091">
    <property type="entry name" value="ALTERED INHERITANCE OF MITOCHONDRIA PROTEIN 9, MITOCHONDRIAL"/>
    <property type="match status" value="1"/>
</dbReference>
<comment type="subcellular location">
    <subcellularLocation>
        <location evidence="1">Mitochondrion</location>
    </subcellularLocation>
</comment>
<gene>
    <name evidence="8" type="ORF">GLAREA_12479</name>
</gene>
<keyword evidence="5" id="KW-0496">Mitochondrion</keyword>
<dbReference type="OMA" id="QTSHIWH"/>
<dbReference type="GO" id="GO:0005739">
    <property type="term" value="C:mitochondrion"/>
    <property type="evidence" value="ECO:0007669"/>
    <property type="project" value="UniProtKB-SubCell"/>
</dbReference>
<keyword evidence="8" id="KW-0418">Kinase</keyword>
<dbReference type="SUPFAM" id="SSF56112">
    <property type="entry name" value="Protein kinase-like (PK-like)"/>
    <property type="match status" value="1"/>
</dbReference>
<dbReference type="EMBL" id="KE145361">
    <property type="protein sequence ID" value="EPE31723.1"/>
    <property type="molecule type" value="Genomic_DNA"/>
</dbReference>
<dbReference type="HOGENOM" id="CLU_019189_13_0_1"/>
<evidence type="ECO:0000256" key="2">
    <source>
        <dbReference type="ARBA" id="ARBA00005543"/>
    </source>
</evidence>
<evidence type="ECO:0000256" key="6">
    <source>
        <dbReference type="ARBA" id="ARBA00031849"/>
    </source>
</evidence>
<dbReference type="OrthoDB" id="2906425at2759"/>
<dbReference type="RefSeq" id="XP_008081452.1">
    <property type="nucleotide sequence ID" value="XM_008083261.1"/>
</dbReference>
<evidence type="ECO:0000256" key="4">
    <source>
        <dbReference type="ARBA" id="ARBA00022946"/>
    </source>
</evidence>
<keyword evidence="4" id="KW-0809">Transit peptide</keyword>
<name>S3DZI2_GLAL2</name>
<reference evidence="8 9" key="1">
    <citation type="journal article" date="2013" name="BMC Genomics">
        <title>Genomics-driven discovery of the pneumocandin biosynthetic gene cluster in the fungus Glarea lozoyensis.</title>
        <authorList>
            <person name="Chen L."/>
            <person name="Yue Q."/>
            <person name="Zhang X."/>
            <person name="Xiang M."/>
            <person name="Wang C."/>
            <person name="Li S."/>
            <person name="Che Y."/>
            <person name="Ortiz-Lopez F.J."/>
            <person name="Bills G.F."/>
            <person name="Liu X."/>
            <person name="An Z."/>
        </authorList>
    </citation>
    <scope>NUCLEOTIDE SEQUENCE [LARGE SCALE GENOMIC DNA]</scope>
    <source>
        <strain evidence="9">ATCC 20868 / MF5171</strain>
    </source>
</reference>
<dbReference type="GO" id="GO:0016301">
    <property type="term" value="F:kinase activity"/>
    <property type="evidence" value="ECO:0007669"/>
    <property type="project" value="UniProtKB-KW"/>
</dbReference>